<dbReference type="Gene3D" id="2.30.30.140">
    <property type="match status" value="1"/>
</dbReference>
<feature type="region of interest" description="Disordered" evidence="1">
    <location>
        <begin position="1"/>
        <end position="40"/>
    </location>
</feature>
<gene>
    <name evidence="3" type="ORF">F0562_035709</name>
</gene>
<dbReference type="PROSITE" id="PS50812">
    <property type="entry name" value="PWWP"/>
    <property type="match status" value="1"/>
</dbReference>
<dbReference type="AlphaFoldDB" id="A0A5J5ADM3"/>
<evidence type="ECO:0000313" key="3">
    <source>
        <dbReference type="EMBL" id="KAA8528354.1"/>
    </source>
</evidence>
<sequence length="321" mass="36180">MRFAQRCQRIQKSDERELKKWETKSPKREKETKSEWSSPSQVESRLFCFCMVEHSRLSGSSWWPAQVVDEHTLSGRNKPSNRSAGGVLVRLYGSYKYKCVDPMKCRSEFENILKQHNGSCREIFMKALEQDLSSLKSGRSKRKGSKSEGQTIFSWVAEKVRVDVSQEKRSKKNLIKKIQDTESPTAVRKSPRRLLSESTEEAINKKGREDGVQKKLKSNHPSSQARISPESMSAEVKNGNLLSKNTKEKARSKATNQDGVQRELTPDNPSTKGPESAATPPGKSQELSARRTKVMQNLGLIAPSGSPFNRNGHIYPKPVSS</sequence>
<evidence type="ECO:0000256" key="1">
    <source>
        <dbReference type="SAM" id="MobiDB-lite"/>
    </source>
</evidence>
<dbReference type="Proteomes" id="UP000325577">
    <property type="component" value="Linkage Group LG21"/>
</dbReference>
<proteinExistence type="predicted"/>
<feature type="region of interest" description="Disordered" evidence="1">
    <location>
        <begin position="175"/>
        <end position="321"/>
    </location>
</feature>
<dbReference type="CDD" id="cd05162">
    <property type="entry name" value="PWWP"/>
    <property type="match status" value="1"/>
</dbReference>
<evidence type="ECO:0000313" key="4">
    <source>
        <dbReference type="Proteomes" id="UP000325577"/>
    </source>
</evidence>
<organism evidence="3 4">
    <name type="scientific">Nyssa sinensis</name>
    <dbReference type="NCBI Taxonomy" id="561372"/>
    <lineage>
        <taxon>Eukaryota</taxon>
        <taxon>Viridiplantae</taxon>
        <taxon>Streptophyta</taxon>
        <taxon>Embryophyta</taxon>
        <taxon>Tracheophyta</taxon>
        <taxon>Spermatophyta</taxon>
        <taxon>Magnoliopsida</taxon>
        <taxon>eudicotyledons</taxon>
        <taxon>Gunneridae</taxon>
        <taxon>Pentapetalae</taxon>
        <taxon>asterids</taxon>
        <taxon>Cornales</taxon>
        <taxon>Nyssaceae</taxon>
        <taxon>Nyssa</taxon>
    </lineage>
</organism>
<dbReference type="SUPFAM" id="SSF63748">
    <property type="entry name" value="Tudor/PWWP/MBT"/>
    <property type="match status" value="1"/>
</dbReference>
<feature type="compositionally biased region" description="Basic and acidic residues" evidence="1">
    <location>
        <begin position="11"/>
        <end position="34"/>
    </location>
</feature>
<dbReference type="Pfam" id="PF00855">
    <property type="entry name" value="PWWP"/>
    <property type="match status" value="1"/>
</dbReference>
<protein>
    <recommendedName>
        <fullName evidence="2">PWWP domain-containing protein</fullName>
    </recommendedName>
</protein>
<name>A0A5J5ADM3_9ASTE</name>
<evidence type="ECO:0000259" key="2">
    <source>
        <dbReference type="PROSITE" id="PS50812"/>
    </source>
</evidence>
<keyword evidence="4" id="KW-1185">Reference proteome</keyword>
<dbReference type="InterPro" id="IPR000313">
    <property type="entry name" value="PWWP_dom"/>
</dbReference>
<accession>A0A5J5ADM3</accession>
<feature type="domain" description="PWWP" evidence="2">
    <location>
        <begin position="55"/>
        <end position="111"/>
    </location>
</feature>
<reference evidence="3 4" key="1">
    <citation type="submission" date="2019-09" db="EMBL/GenBank/DDBJ databases">
        <title>A chromosome-level genome assembly of the Chinese tupelo Nyssa sinensis.</title>
        <authorList>
            <person name="Yang X."/>
            <person name="Kang M."/>
            <person name="Yang Y."/>
            <person name="Xiong H."/>
            <person name="Wang M."/>
            <person name="Zhang Z."/>
            <person name="Wang Z."/>
            <person name="Wu H."/>
            <person name="Ma T."/>
            <person name="Liu J."/>
            <person name="Xi Z."/>
        </authorList>
    </citation>
    <scope>NUCLEOTIDE SEQUENCE [LARGE SCALE GENOMIC DNA]</scope>
    <source>
        <strain evidence="3">J267</strain>
        <tissue evidence="3">Leaf</tissue>
    </source>
</reference>
<dbReference type="OrthoDB" id="641149at2759"/>
<feature type="compositionally biased region" description="Basic and acidic residues" evidence="1">
    <location>
        <begin position="202"/>
        <end position="213"/>
    </location>
</feature>
<dbReference type="EMBL" id="CM018045">
    <property type="protein sequence ID" value="KAA8528354.1"/>
    <property type="molecule type" value="Genomic_DNA"/>
</dbReference>